<dbReference type="Gene3D" id="1.10.510.10">
    <property type="entry name" value="Transferase(Phosphotransferase) domain 1"/>
    <property type="match status" value="2"/>
</dbReference>
<dbReference type="InterPro" id="IPR014729">
    <property type="entry name" value="Rossmann-like_a/b/a_fold"/>
</dbReference>
<dbReference type="GO" id="GO:0004674">
    <property type="term" value="F:protein serine/threonine kinase activity"/>
    <property type="evidence" value="ECO:0007669"/>
    <property type="project" value="UniProtKB-KW"/>
</dbReference>
<protein>
    <submittedName>
        <fullName evidence="5">Protein NSP-INTERACTING kinase</fullName>
    </submittedName>
</protein>
<keyword evidence="2" id="KW-0547">Nucleotide-binding</keyword>
<dbReference type="InterPro" id="IPR001245">
    <property type="entry name" value="Ser-Thr/Tyr_kinase_cat_dom"/>
</dbReference>
<keyword evidence="5" id="KW-0808">Transferase</keyword>
<evidence type="ECO:0000313" key="5">
    <source>
        <dbReference type="EMBL" id="KAL0326102.1"/>
    </source>
</evidence>
<dbReference type="SUPFAM" id="SSF56112">
    <property type="entry name" value="Protein kinase-like (PK-like)"/>
    <property type="match status" value="1"/>
</dbReference>
<dbReference type="EMBL" id="JACGWJ010000023">
    <property type="protein sequence ID" value="KAL0326102.1"/>
    <property type="molecule type" value="Genomic_DNA"/>
</dbReference>
<dbReference type="Gene3D" id="3.40.50.620">
    <property type="entry name" value="HUPs"/>
    <property type="match status" value="1"/>
</dbReference>
<dbReference type="InterPro" id="IPR000719">
    <property type="entry name" value="Prot_kinase_dom"/>
</dbReference>
<evidence type="ECO:0000256" key="3">
    <source>
        <dbReference type="ARBA" id="ARBA00022840"/>
    </source>
</evidence>
<accession>A0AAW2M3P0</accession>
<dbReference type="InterPro" id="IPR011009">
    <property type="entry name" value="Kinase-like_dom_sf"/>
</dbReference>
<dbReference type="AlphaFoldDB" id="A0AAW2M3P0"/>
<evidence type="ECO:0000256" key="2">
    <source>
        <dbReference type="ARBA" id="ARBA00022741"/>
    </source>
</evidence>
<keyword evidence="5" id="KW-0418">Kinase</keyword>
<dbReference type="GO" id="GO:0005524">
    <property type="term" value="F:ATP binding"/>
    <property type="evidence" value="ECO:0007669"/>
    <property type="project" value="UniProtKB-KW"/>
</dbReference>
<comment type="caution">
    <text evidence="5">The sequence shown here is derived from an EMBL/GenBank/DDBJ whole genome shotgun (WGS) entry which is preliminary data.</text>
</comment>
<dbReference type="PANTHER" id="PTHR47989">
    <property type="entry name" value="OS01G0750732 PROTEIN"/>
    <property type="match status" value="1"/>
</dbReference>
<evidence type="ECO:0000256" key="1">
    <source>
        <dbReference type="ARBA" id="ARBA00022527"/>
    </source>
</evidence>
<sequence>MASPGERSNSSRSTNSLMPGRIVIAYDATKNHSAREFQEIIANIQMRDGMIQEVDTITVLGVLHKVLHPLGFQMQIGPDSFIGTGVPAIKGEVSRMVDALTGMLQRSAEECEGNGVGIEVKIVVGAPLNKVVVQEAVASNATWVVLNRHLRKETRFYLKHIPSKVALTLDNFSLEVLRPYCSDKATVNTEHKLFYSLSKFVPLLPVEYNTNNGQSSVSPCYRESMSSQESSDTLIIDEELGVLLFLMCSRSALILPSTGSYTKVRNKYDNSPPVMQKQGLRSHSDVPVHHPASEMKLAAKACNYSEVQIARDDFSSGKLEGHGSNAKVETKSLDSYIMMQKQTKLQIDCDAPHTSDEMKIELDSMACSYSDIQIATNDFSSENLLGEGGYGVVYKGQLKDGQLITVKVQKEGNTQGNTKHVLEWHQRHAIAIGIAKGLRYLHEECRGSPIIHRDIRLSKIYLTHEFVPLLGDCGLAKWEKNRYLAPEYAENGICSVKTDVFAFGIVLIQLISGQKAVDPTRDNNHQSIRQWAIPLIQTLALEKLVDPRLGDSYNTYELYQMARVAYLCIQIKPAMRPTMGEVLHLLEGKNDHLQHLTKQFIPRFSNVQKQILLQALVV</sequence>
<dbReference type="Pfam" id="PF07714">
    <property type="entry name" value="PK_Tyr_Ser-Thr"/>
    <property type="match status" value="1"/>
</dbReference>
<reference evidence="5" key="2">
    <citation type="journal article" date="2024" name="Plant">
        <title>Genomic evolution and insights into agronomic trait innovations of Sesamum species.</title>
        <authorList>
            <person name="Miao H."/>
            <person name="Wang L."/>
            <person name="Qu L."/>
            <person name="Liu H."/>
            <person name="Sun Y."/>
            <person name="Le M."/>
            <person name="Wang Q."/>
            <person name="Wei S."/>
            <person name="Zheng Y."/>
            <person name="Lin W."/>
            <person name="Duan Y."/>
            <person name="Cao H."/>
            <person name="Xiong S."/>
            <person name="Wang X."/>
            <person name="Wei L."/>
            <person name="Li C."/>
            <person name="Ma Q."/>
            <person name="Ju M."/>
            <person name="Zhao R."/>
            <person name="Li G."/>
            <person name="Mu C."/>
            <person name="Tian Q."/>
            <person name="Mei H."/>
            <person name="Zhang T."/>
            <person name="Gao T."/>
            <person name="Zhang H."/>
        </authorList>
    </citation>
    <scope>NUCLEOTIDE SEQUENCE</scope>
    <source>
        <strain evidence="5">G02</strain>
    </source>
</reference>
<reference evidence="5" key="1">
    <citation type="submission" date="2020-06" db="EMBL/GenBank/DDBJ databases">
        <authorList>
            <person name="Li T."/>
            <person name="Hu X."/>
            <person name="Zhang T."/>
            <person name="Song X."/>
            <person name="Zhang H."/>
            <person name="Dai N."/>
            <person name="Sheng W."/>
            <person name="Hou X."/>
            <person name="Wei L."/>
        </authorList>
    </citation>
    <scope>NUCLEOTIDE SEQUENCE</scope>
    <source>
        <strain evidence="5">G02</strain>
        <tissue evidence="5">Leaf</tissue>
    </source>
</reference>
<keyword evidence="3" id="KW-0067">ATP-binding</keyword>
<feature type="domain" description="Protein kinase" evidence="4">
    <location>
        <begin position="314"/>
        <end position="593"/>
    </location>
</feature>
<name>A0AAW2M3P0_SESRA</name>
<keyword evidence="1" id="KW-0723">Serine/threonine-protein kinase</keyword>
<organism evidence="5">
    <name type="scientific">Sesamum radiatum</name>
    <name type="common">Black benniseed</name>
    <dbReference type="NCBI Taxonomy" id="300843"/>
    <lineage>
        <taxon>Eukaryota</taxon>
        <taxon>Viridiplantae</taxon>
        <taxon>Streptophyta</taxon>
        <taxon>Embryophyta</taxon>
        <taxon>Tracheophyta</taxon>
        <taxon>Spermatophyta</taxon>
        <taxon>Magnoliopsida</taxon>
        <taxon>eudicotyledons</taxon>
        <taxon>Gunneridae</taxon>
        <taxon>Pentapetalae</taxon>
        <taxon>asterids</taxon>
        <taxon>lamiids</taxon>
        <taxon>Lamiales</taxon>
        <taxon>Pedaliaceae</taxon>
        <taxon>Sesamum</taxon>
    </lineage>
</organism>
<proteinExistence type="predicted"/>
<gene>
    <name evidence="5" type="ORF">Sradi_5179500</name>
</gene>
<dbReference type="PROSITE" id="PS50011">
    <property type="entry name" value="PROTEIN_KINASE_DOM"/>
    <property type="match status" value="1"/>
</dbReference>
<evidence type="ECO:0000259" key="4">
    <source>
        <dbReference type="PROSITE" id="PS50011"/>
    </source>
</evidence>
<dbReference type="PANTHER" id="PTHR47989:SF14">
    <property type="entry name" value="INACTIVE PROTEIN KINASE SELMODRAFT_444075"/>
    <property type="match status" value="1"/>
</dbReference>